<organism evidence="1 2">
    <name type="scientific">Brachionus plicatilis</name>
    <name type="common">Marine rotifer</name>
    <name type="synonym">Brachionus muelleri</name>
    <dbReference type="NCBI Taxonomy" id="10195"/>
    <lineage>
        <taxon>Eukaryota</taxon>
        <taxon>Metazoa</taxon>
        <taxon>Spiralia</taxon>
        <taxon>Gnathifera</taxon>
        <taxon>Rotifera</taxon>
        <taxon>Eurotatoria</taxon>
        <taxon>Monogononta</taxon>
        <taxon>Pseudotrocha</taxon>
        <taxon>Ploima</taxon>
        <taxon>Brachionidae</taxon>
        <taxon>Brachionus</taxon>
    </lineage>
</organism>
<dbReference type="EMBL" id="REGN01007712">
    <property type="protein sequence ID" value="RNA05465.1"/>
    <property type="molecule type" value="Genomic_DNA"/>
</dbReference>
<gene>
    <name evidence="1" type="ORF">BpHYR1_018701</name>
</gene>
<dbReference type="Proteomes" id="UP000276133">
    <property type="component" value="Unassembled WGS sequence"/>
</dbReference>
<proteinExistence type="predicted"/>
<keyword evidence="2" id="KW-1185">Reference proteome</keyword>
<name>A0A3M7Q377_BRAPC</name>
<dbReference type="AlphaFoldDB" id="A0A3M7Q377"/>
<reference evidence="1 2" key="1">
    <citation type="journal article" date="2018" name="Sci. Rep.">
        <title>Genomic signatures of local adaptation to the degree of environmental predictability in rotifers.</title>
        <authorList>
            <person name="Franch-Gras L."/>
            <person name="Hahn C."/>
            <person name="Garcia-Roger E.M."/>
            <person name="Carmona M.J."/>
            <person name="Serra M."/>
            <person name="Gomez A."/>
        </authorList>
    </citation>
    <scope>NUCLEOTIDE SEQUENCE [LARGE SCALE GENOMIC DNA]</scope>
    <source>
        <strain evidence="1">HYR1</strain>
    </source>
</reference>
<evidence type="ECO:0000313" key="1">
    <source>
        <dbReference type="EMBL" id="RNA05465.1"/>
    </source>
</evidence>
<comment type="caution">
    <text evidence="1">The sequence shown here is derived from an EMBL/GenBank/DDBJ whole genome shotgun (WGS) entry which is preliminary data.</text>
</comment>
<protein>
    <submittedName>
        <fullName evidence="1">Uncharacterized protein</fullName>
    </submittedName>
</protein>
<accession>A0A3M7Q377</accession>
<evidence type="ECO:0000313" key="2">
    <source>
        <dbReference type="Proteomes" id="UP000276133"/>
    </source>
</evidence>
<sequence>MESLDVKNSSISSGNIIAKDQQHSEKIAKSEPGEQINIIKSYGCDTNRPFNTSDPLLASLNSRSDSFVKKKIEHFEKRSESLKESSNEVSSLKKSSISFVKRMTFVI</sequence>